<evidence type="ECO:0000313" key="3">
    <source>
        <dbReference type="EMBL" id="GLK08921.1"/>
    </source>
</evidence>
<feature type="coiled-coil region" evidence="1">
    <location>
        <begin position="42"/>
        <end position="104"/>
    </location>
</feature>
<gene>
    <name evidence="3" type="ORF">GCM10017600_23260</name>
</gene>
<dbReference type="Pfam" id="PF26571">
    <property type="entry name" value="VldE"/>
    <property type="match status" value="1"/>
</dbReference>
<dbReference type="Proteomes" id="UP001143474">
    <property type="component" value="Unassembled WGS sequence"/>
</dbReference>
<dbReference type="AlphaFoldDB" id="A0A9W6MC86"/>
<feature type="domain" description="ARB-07466-like C-terminal" evidence="2">
    <location>
        <begin position="218"/>
        <end position="328"/>
    </location>
</feature>
<keyword evidence="1" id="KW-0175">Coiled coil</keyword>
<dbReference type="InterPro" id="IPR058593">
    <property type="entry name" value="ARB_07466-like_C"/>
</dbReference>
<name>A0A9W6MC86_9ACTN</name>
<accession>A0A9W6MC86</accession>
<dbReference type="RefSeq" id="WP_271217398.1">
    <property type="nucleotide sequence ID" value="NZ_BAAAVD010000003.1"/>
</dbReference>
<evidence type="ECO:0000256" key="1">
    <source>
        <dbReference type="SAM" id="Coils"/>
    </source>
</evidence>
<organism evidence="3 4">
    <name type="scientific">Streptosporangium carneum</name>
    <dbReference type="NCBI Taxonomy" id="47481"/>
    <lineage>
        <taxon>Bacteria</taxon>
        <taxon>Bacillati</taxon>
        <taxon>Actinomycetota</taxon>
        <taxon>Actinomycetes</taxon>
        <taxon>Streptosporangiales</taxon>
        <taxon>Streptosporangiaceae</taxon>
        <taxon>Streptosporangium</taxon>
    </lineage>
</organism>
<reference evidence="3" key="2">
    <citation type="submission" date="2023-01" db="EMBL/GenBank/DDBJ databases">
        <authorList>
            <person name="Sun Q."/>
            <person name="Evtushenko L."/>
        </authorList>
    </citation>
    <scope>NUCLEOTIDE SEQUENCE</scope>
    <source>
        <strain evidence="3">VKM Ac-2007</strain>
    </source>
</reference>
<comment type="caution">
    <text evidence="3">The sequence shown here is derived from an EMBL/GenBank/DDBJ whole genome shotgun (WGS) entry which is preliminary data.</text>
</comment>
<evidence type="ECO:0000313" key="4">
    <source>
        <dbReference type="Proteomes" id="UP001143474"/>
    </source>
</evidence>
<proteinExistence type="predicted"/>
<feature type="coiled-coil region" evidence="1">
    <location>
        <begin position="158"/>
        <end position="192"/>
    </location>
</feature>
<sequence>MAALSRDDRRRGVLRMLTASITAVVMCVGVASAGHTAPKPTAKQLRKELAQLQKQSETMIAEYYKGRVALQKAEKVEKVSRDNLRRAQQDFEQASREIRLLAAQRYRSGGLGTLPALMGGTDPATMLNHMALTEQIVNEQDARLQGFAEVRDAFRDARSAAQERAAELRASLEKLDAQKKRTTALIARIKDRIDRIYPTPGLRRADGTWVPQLPGGPDNITPRTRLVRQLIAQRFGPHFGIGCYRVDGGIAGGGEHPLGRACDFMLSQGGSMPSAAETARGDEIAAWAIKNAQRLGIMYIIYRQRIWHVRSGSWRMMSNRGGVTANHYDHVHISMY</sequence>
<evidence type="ECO:0000259" key="2">
    <source>
        <dbReference type="Pfam" id="PF26571"/>
    </source>
</evidence>
<dbReference type="Gene3D" id="6.10.250.3150">
    <property type="match status" value="1"/>
</dbReference>
<dbReference type="EMBL" id="BSEV01000003">
    <property type="protein sequence ID" value="GLK08921.1"/>
    <property type="molecule type" value="Genomic_DNA"/>
</dbReference>
<protein>
    <recommendedName>
        <fullName evidence="2">ARB-07466-like C-terminal domain-containing protein</fullName>
    </recommendedName>
</protein>
<keyword evidence="4" id="KW-1185">Reference proteome</keyword>
<reference evidence="3" key="1">
    <citation type="journal article" date="2014" name="Int. J. Syst. Evol. Microbiol.">
        <title>Complete genome sequence of Corynebacterium casei LMG S-19264T (=DSM 44701T), isolated from a smear-ripened cheese.</title>
        <authorList>
            <consortium name="US DOE Joint Genome Institute (JGI-PGF)"/>
            <person name="Walter F."/>
            <person name="Albersmeier A."/>
            <person name="Kalinowski J."/>
            <person name="Ruckert C."/>
        </authorList>
    </citation>
    <scope>NUCLEOTIDE SEQUENCE</scope>
    <source>
        <strain evidence="3">VKM Ac-2007</strain>
    </source>
</reference>